<keyword evidence="1" id="KW-0472">Membrane</keyword>
<dbReference type="EMBL" id="JBEXZR010000010">
    <property type="protein sequence ID" value="MEU0708568.1"/>
    <property type="molecule type" value="Genomic_DNA"/>
</dbReference>
<sequence>MHPPYHPAPGCAPAAPGMALVSAQRDPRGAHAWTTAGRMVAGRPRRGHGSAVPVARAMSTAPVGMDMSSMAGMNHGTMGVPAVNALLLGYFAAYMLWAGTRITAVPPVLAEGAGSVGVVGAGFPAMVRAPEVGVACRVSLAVGMFVMTLMM</sequence>
<keyword evidence="1" id="KW-1133">Transmembrane helix</keyword>
<evidence type="ECO:0000256" key="1">
    <source>
        <dbReference type="SAM" id="Phobius"/>
    </source>
</evidence>
<name>A0ABV2W4V2_9ACTN</name>
<evidence type="ECO:0000313" key="2">
    <source>
        <dbReference type="EMBL" id="MEU0708568.1"/>
    </source>
</evidence>
<protein>
    <submittedName>
        <fullName evidence="2">DUF5134 domain-containing protein</fullName>
    </submittedName>
</protein>
<dbReference type="Proteomes" id="UP001550378">
    <property type="component" value="Unassembled WGS sequence"/>
</dbReference>
<keyword evidence="1" id="KW-0812">Transmembrane</keyword>
<dbReference type="Pfam" id="PF17197">
    <property type="entry name" value="DUF5134"/>
    <property type="match status" value="1"/>
</dbReference>
<dbReference type="InterPro" id="IPR033458">
    <property type="entry name" value="DUF5134"/>
</dbReference>
<keyword evidence="3" id="KW-1185">Reference proteome</keyword>
<feature type="transmembrane region" description="Helical" evidence="1">
    <location>
        <begin position="78"/>
        <end position="96"/>
    </location>
</feature>
<organism evidence="2 3">
    <name type="scientific">Streptomyces lavendulocolor</name>
    <dbReference type="NCBI Taxonomy" id="67316"/>
    <lineage>
        <taxon>Bacteria</taxon>
        <taxon>Bacillati</taxon>
        <taxon>Actinomycetota</taxon>
        <taxon>Actinomycetes</taxon>
        <taxon>Kitasatosporales</taxon>
        <taxon>Streptomycetaceae</taxon>
        <taxon>Streptomyces</taxon>
    </lineage>
</organism>
<gene>
    <name evidence="2" type="ORF">ABZ508_14540</name>
</gene>
<proteinExistence type="predicted"/>
<dbReference type="RefSeq" id="WP_359805748.1">
    <property type="nucleotide sequence ID" value="NZ_JBEXZQ010000005.1"/>
</dbReference>
<reference evidence="2 3" key="1">
    <citation type="submission" date="2024-06" db="EMBL/GenBank/DDBJ databases">
        <title>The Natural Products Discovery Center: Release of the First 8490 Sequenced Strains for Exploring Actinobacteria Biosynthetic Diversity.</title>
        <authorList>
            <person name="Kalkreuter E."/>
            <person name="Kautsar S.A."/>
            <person name="Yang D."/>
            <person name="Bader C.D."/>
            <person name="Teijaro C.N."/>
            <person name="Fluegel L."/>
            <person name="Davis C.M."/>
            <person name="Simpson J.R."/>
            <person name="Lauterbach L."/>
            <person name="Steele A.D."/>
            <person name="Gui C."/>
            <person name="Meng S."/>
            <person name="Li G."/>
            <person name="Viehrig K."/>
            <person name="Ye F."/>
            <person name="Su P."/>
            <person name="Kiefer A.F."/>
            <person name="Nichols A."/>
            <person name="Cepeda A.J."/>
            <person name="Yan W."/>
            <person name="Fan B."/>
            <person name="Jiang Y."/>
            <person name="Adhikari A."/>
            <person name="Zheng C.-J."/>
            <person name="Schuster L."/>
            <person name="Cowan T.M."/>
            <person name="Smanski M.J."/>
            <person name="Chevrette M.G."/>
            <person name="De Carvalho L.P.S."/>
            <person name="Shen B."/>
        </authorList>
    </citation>
    <scope>NUCLEOTIDE SEQUENCE [LARGE SCALE GENOMIC DNA]</scope>
    <source>
        <strain evidence="2 3">NPDC006337</strain>
    </source>
</reference>
<comment type="caution">
    <text evidence="2">The sequence shown here is derived from an EMBL/GenBank/DDBJ whole genome shotgun (WGS) entry which is preliminary data.</text>
</comment>
<feature type="transmembrane region" description="Helical" evidence="1">
    <location>
        <begin position="108"/>
        <end position="126"/>
    </location>
</feature>
<evidence type="ECO:0000313" key="3">
    <source>
        <dbReference type="Proteomes" id="UP001550378"/>
    </source>
</evidence>
<accession>A0ABV2W4V2</accession>